<keyword evidence="7" id="KW-0446">Lipid-binding</keyword>
<evidence type="ECO:0000256" key="1">
    <source>
        <dbReference type="ARBA" id="ARBA00004586"/>
    </source>
</evidence>
<feature type="compositionally biased region" description="Basic and acidic residues" evidence="9">
    <location>
        <begin position="268"/>
        <end position="279"/>
    </location>
</feature>
<evidence type="ECO:0000313" key="12">
    <source>
        <dbReference type="Proteomes" id="UP001419268"/>
    </source>
</evidence>
<proteinExistence type="predicted"/>
<dbReference type="PANTHER" id="PTHR13466:SF0">
    <property type="entry name" value="SMP-LTD DOMAIN-CONTAINING PROTEIN"/>
    <property type="match status" value="1"/>
</dbReference>
<evidence type="ECO:0000313" key="11">
    <source>
        <dbReference type="EMBL" id="KAK9117790.1"/>
    </source>
</evidence>
<dbReference type="SUPFAM" id="SSF50729">
    <property type="entry name" value="PH domain-like"/>
    <property type="match status" value="1"/>
</dbReference>
<evidence type="ECO:0000256" key="6">
    <source>
        <dbReference type="ARBA" id="ARBA00023055"/>
    </source>
</evidence>
<accession>A0AAP0NU43</accession>
<keyword evidence="2" id="KW-0813">Transport</keyword>
<feature type="region of interest" description="Disordered" evidence="9">
    <location>
        <begin position="254"/>
        <end position="320"/>
    </location>
</feature>
<dbReference type="Pfam" id="PF23065">
    <property type="entry name" value="PH_SMPa"/>
    <property type="match status" value="1"/>
</dbReference>
<keyword evidence="12" id="KW-1185">Reference proteome</keyword>
<dbReference type="EMBL" id="JBBNAG010000007">
    <property type="protein sequence ID" value="KAK9117790.1"/>
    <property type="molecule type" value="Genomic_DNA"/>
</dbReference>
<feature type="region of interest" description="Disordered" evidence="9">
    <location>
        <begin position="741"/>
        <end position="797"/>
    </location>
</feature>
<keyword evidence="4" id="KW-0256">Endoplasmic reticulum</keyword>
<evidence type="ECO:0000256" key="3">
    <source>
        <dbReference type="ARBA" id="ARBA00022692"/>
    </source>
</evidence>
<evidence type="ECO:0000256" key="2">
    <source>
        <dbReference type="ARBA" id="ARBA00022448"/>
    </source>
</evidence>
<comment type="subcellular location">
    <subcellularLocation>
        <location evidence="1">Endoplasmic reticulum membrane</location>
    </subcellularLocation>
</comment>
<feature type="compositionally biased region" description="Basic and acidic residues" evidence="9">
    <location>
        <begin position="787"/>
        <end position="797"/>
    </location>
</feature>
<gene>
    <name evidence="11" type="ORF">Scep_015883</name>
</gene>
<dbReference type="InterPro" id="IPR031468">
    <property type="entry name" value="SMP_LBD"/>
</dbReference>
<dbReference type="InterPro" id="IPR057080">
    <property type="entry name" value="PH_SMPa"/>
</dbReference>
<feature type="domain" description="SMP-LTD" evidence="10">
    <location>
        <begin position="339"/>
        <end position="633"/>
    </location>
</feature>
<comment type="caution">
    <text evidence="11">The sequence shown here is derived from an EMBL/GenBank/DDBJ whole genome shotgun (WGS) entry which is preliminary data.</text>
</comment>
<evidence type="ECO:0000256" key="7">
    <source>
        <dbReference type="ARBA" id="ARBA00023121"/>
    </source>
</evidence>
<dbReference type="GO" id="GO:0006869">
    <property type="term" value="P:lipid transport"/>
    <property type="evidence" value="ECO:0007669"/>
    <property type="project" value="UniProtKB-KW"/>
</dbReference>
<dbReference type="AlphaFoldDB" id="A0AAP0NU43"/>
<keyword evidence="3" id="KW-0812">Transmembrane</keyword>
<keyword evidence="8" id="KW-0472">Membrane</keyword>
<reference evidence="11 12" key="1">
    <citation type="submission" date="2024-01" db="EMBL/GenBank/DDBJ databases">
        <title>Genome assemblies of Stephania.</title>
        <authorList>
            <person name="Yang L."/>
        </authorList>
    </citation>
    <scope>NUCLEOTIDE SEQUENCE [LARGE SCALE GENOMIC DNA]</scope>
    <source>
        <strain evidence="11">JXDWG</strain>
        <tissue evidence="11">Leaf</tissue>
    </source>
</reference>
<protein>
    <recommendedName>
        <fullName evidence="10">SMP-LTD domain-containing protein</fullName>
    </recommendedName>
</protein>
<dbReference type="PANTHER" id="PTHR13466">
    <property type="entry name" value="TEX2 PROTEIN-RELATED"/>
    <property type="match status" value="1"/>
</dbReference>
<dbReference type="Proteomes" id="UP001419268">
    <property type="component" value="Unassembled WGS sequence"/>
</dbReference>
<evidence type="ECO:0000259" key="10">
    <source>
        <dbReference type="PROSITE" id="PS51847"/>
    </source>
</evidence>
<organism evidence="11 12">
    <name type="scientific">Stephania cephalantha</name>
    <dbReference type="NCBI Taxonomy" id="152367"/>
    <lineage>
        <taxon>Eukaryota</taxon>
        <taxon>Viridiplantae</taxon>
        <taxon>Streptophyta</taxon>
        <taxon>Embryophyta</taxon>
        <taxon>Tracheophyta</taxon>
        <taxon>Spermatophyta</taxon>
        <taxon>Magnoliopsida</taxon>
        <taxon>Ranunculales</taxon>
        <taxon>Menispermaceae</taxon>
        <taxon>Menispermoideae</taxon>
        <taxon>Cissampelideae</taxon>
        <taxon>Stephania</taxon>
    </lineage>
</organism>
<evidence type="ECO:0000256" key="5">
    <source>
        <dbReference type="ARBA" id="ARBA00022989"/>
    </source>
</evidence>
<dbReference type="GO" id="GO:0005789">
    <property type="term" value="C:endoplasmic reticulum membrane"/>
    <property type="evidence" value="ECO:0007669"/>
    <property type="project" value="UniProtKB-SubCell"/>
</dbReference>
<evidence type="ECO:0000256" key="9">
    <source>
        <dbReference type="SAM" id="MobiDB-lite"/>
    </source>
</evidence>
<keyword evidence="6" id="KW-0445">Lipid transport</keyword>
<dbReference type="GO" id="GO:0008289">
    <property type="term" value="F:lipid binding"/>
    <property type="evidence" value="ECO:0007669"/>
    <property type="project" value="UniProtKB-KW"/>
</dbReference>
<name>A0AAP0NU43_9MAGN</name>
<feature type="compositionally biased region" description="Basic and acidic residues" evidence="9">
    <location>
        <begin position="743"/>
        <end position="752"/>
    </location>
</feature>
<dbReference type="PROSITE" id="PS51847">
    <property type="entry name" value="SMP"/>
    <property type="match status" value="1"/>
</dbReference>
<sequence>MFTLLLLGVVVGALATIIAQALALYILFNRFFNSSKRRFAPSSSSPLLDPLQCLLPPNKQGTVWVLEPDKIPKARSEEKVSKDHKNIKKETYQVSPVKKIATIKDHLLILLDSDGSQETTINLLDCTVLSVSASDLPSRKWAKKYPIKVESRNSVFWNGSRTCYLYLDTSWEKDSWCKALRLSSCIDKERLNWHYRLREEFHSYLTSLNAGYSSFLKPSVGLSSESPDKGSRIDCSSSKVRHFLKKLAKKASKTGQEYKDSGSSSLAREGRKTSEKLHSTQDPLSVSGSRRVPLTVDTNKSLNEDPAQPSSASKSGSVRHPAFSDVDYDEKPITDEGTLCFNLLTSRLFFDVKRCEKIKSSIIARIQRMLSSMRTPSYIGGVTCVDLDIGNLPPYIHCMRALPMDLNEVWAMDLDIEYAGGAILDIETRIEIREPELQKSMDDGNSESSSMGDDTSDLLEVEGFEYLGEQLTLHGEANDEVSKMGGADKLSNPTFFLCGTRRKGGLRGKRIVPLEKQGDAMKSLKNSNWKSAYASRWKAIISSMANHVSQVPLSLKIKIASVRGTVRLQIKPPPSDQLWFTFTSMPEIDFNLESSVGEHRITSGHVALLLGNRIKAAIRETLVLPNCESVSIPWMLAERDDWVPRKAAPYMRASQEADNDIKIQDFSFSHSGEAKPILEVGSSEQCPDYDPDNVQQKTKNMAGAQQSINGFVEESKSSSQSNPVTYLDGQSLQDLKTPLLSSDEPHEVDYSGKPENPCDQPSSETPALRQISLDDDANPKRVGRRSRMMDLGKKMGEKLEEKRRHIEERGRHIVEKMRGS</sequence>
<keyword evidence="5" id="KW-1133">Transmembrane helix</keyword>
<evidence type="ECO:0000256" key="4">
    <source>
        <dbReference type="ARBA" id="ARBA00022824"/>
    </source>
</evidence>
<dbReference type="CDD" id="cd21675">
    <property type="entry name" value="SMP_TEX2"/>
    <property type="match status" value="1"/>
</dbReference>
<evidence type="ECO:0000256" key="8">
    <source>
        <dbReference type="ARBA" id="ARBA00023136"/>
    </source>
</evidence>